<reference evidence="2" key="1">
    <citation type="submission" date="2017-03" db="EMBL/GenBank/DDBJ databases">
        <title>Phytopthora megakarya and P. palmivora, two closely related causual agents of cacao black pod achieved similar genome size and gene model numbers by different mechanisms.</title>
        <authorList>
            <person name="Ali S."/>
            <person name="Shao J."/>
            <person name="Larry D.J."/>
            <person name="Kronmiller B."/>
            <person name="Shen D."/>
            <person name="Strem M.D."/>
            <person name="Melnick R.L."/>
            <person name="Guiltinan M.J."/>
            <person name="Tyler B.M."/>
            <person name="Meinhardt L.W."/>
            <person name="Bailey B.A."/>
        </authorList>
    </citation>
    <scope>NUCLEOTIDE SEQUENCE [LARGE SCALE GENOMIC DNA]</scope>
    <source>
        <strain evidence="2">zdho120</strain>
    </source>
</reference>
<sequence>MISLDLARKLKLKPIRQNQVKVSGLGGISTQITASADVKITLGSRDWMGMDFMFRAGMGVCVREGLVQLPDGESILTYD</sequence>
<name>A0A225VES3_9STRA</name>
<evidence type="ECO:0008006" key="3">
    <source>
        <dbReference type="Google" id="ProtNLM"/>
    </source>
</evidence>
<evidence type="ECO:0000313" key="1">
    <source>
        <dbReference type="EMBL" id="OWZ03439.1"/>
    </source>
</evidence>
<proteinExistence type="predicted"/>
<accession>A0A225VES3</accession>
<keyword evidence="2" id="KW-1185">Reference proteome</keyword>
<evidence type="ECO:0000313" key="2">
    <source>
        <dbReference type="Proteomes" id="UP000198211"/>
    </source>
</evidence>
<gene>
    <name evidence="1" type="ORF">PHMEG_00024830</name>
</gene>
<protein>
    <recommendedName>
        <fullName evidence="3">Eukaryotic/viral aspartic protease</fullName>
    </recommendedName>
</protein>
<dbReference type="Proteomes" id="UP000198211">
    <property type="component" value="Unassembled WGS sequence"/>
</dbReference>
<dbReference type="EMBL" id="NBNE01005521">
    <property type="protein sequence ID" value="OWZ03439.1"/>
    <property type="molecule type" value="Genomic_DNA"/>
</dbReference>
<organism evidence="1 2">
    <name type="scientific">Phytophthora megakarya</name>
    <dbReference type="NCBI Taxonomy" id="4795"/>
    <lineage>
        <taxon>Eukaryota</taxon>
        <taxon>Sar</taxon>
        <taxon>Stramenopiles</taxon>
        <taxon>Oomycota</taxon>
        <taxon>Peronosporomycetes</taxon>
        <taxon>Peronosporales</taxon>
        <taxon>Peronosporaceae</taxon>
        <taxon>Phytophthora</taxon>
    </lineage>
</organism>
<comment type="caution">
    <text evidence="1">The sequence shown here is derived from an EMBL/GenBank/DDBJ whole genome shotgun (WGS) entry which is preliminary data.</text>
</comment>
<dbReference type="AlphaFoldDB" id="A0A225VES3"/>
<dbReference type="OrthoDB" id="128412at2759"/>